<dbReference type="OrthoDB" id="676604at2"/>
<reference evidence="1 2" key="1">
    <citation type="submission" date="2015-04" db="EMBL/GenBank/DDBJ databases">
        <title>Whole genome shotgun sequence of Flavihumibacter petaseus NBRC 106054.</title>
        <authorList>
            <person name="Miyazawa S."/>
            <person name="Hosoyama A."/>
            <person name="Hashimoto M."/>
            <person name="Noguchi M."/>
            <person name="Tsuchikane K."/>
            <person name="Ohji S."/>
            <person name="Yamazoe A."/>
            <person name="Ichikawa N."/>
            <person name="Kimura A."/>
            <person name="Fujita N."/>
        </authorList>
    </citation>
    <scope>NUCLEOTIDE SEQUENCE [LARGE SCALE GENOMIC DNA]</scope>
    <source>
        <strain evidence="1 2">NBRC 106054</strain>
    </source>
</reference>
<comment type="caution">
    <text evidence="1">The sequence shown here is derived from an EMBL/GenBank/DDBJ whole genome shotgun (WGS) entry which is preliminary data.</text>
</comment>
<proteinExistence type="predicted"/>
<dbReference type="AlphaFoldDB" id="A0A0E9N169"/>
<evidence type="ECO:0000313" key="1">
    <source>
        <dbReference type="EMBL" id="GAO43381.1"/>
    </source>
</evidence>
<dbReference type="Proteomes" id="UP000033121">
    <property type="component" value="Unassembled WGS sequence"/>
</dbReference>
<keyword evidence="2" id="KW-1185">Reference proteome</keyword>
<gene>
    <name evidence="1" type="ORF">FPE01S_02_04860</name>
</gene>
<dbReference type="RefSeq" id="WP_046369266.1">
    <property type="nucleotide sequence ID" value="NZ_BBWV01000002.1"/>
</dbReference>
<accession>A0A0E9N169</accession>
<dbReference type="EMBL" id="BBWV01000002">
    <property type="protein sequence ID" value="GAO43381.1"/>
    <property type="molecule type" value="Genomic_DNA"/>
</dbReference>
<name>A0A0E9N169_9BACT</name>
<sequence length="119" mass="13651">MAVDRDRSSIIATFSGKVGNMLLKRYADKIVISKIPNMDDRVLSEKQLKSNELMYEAIQFAKGAIDDPIRKMLLAHKFKIPVGKVYHRMVKEYMLCKGDDAHLQQLVELPEVPGYNQQQ</sequence>
<evidence type="ECO:0000313" key="2">
    <source>
        <dbReference type="Proteomes" id="UP000033121"/>
    </source>
</evidence>
<organism evidence="1 2">
    <name type="scientific">Flavihumibacter petaseus NBRC 106054</name>
    <dbReference type="NCBI Taxonomy" id="1220578"/>
    <lineage>
        <taxon>Bacteria</taxon>
        <taxon>Pseudomonadati</taxon>
        <taxon>Bacteroidota</taxon>
        <taxon>Chitinophagia</taxon>
        <taxon>Chitinophagales</taxon>
        <taxon>Chitinophagaceae</taxon>
        <taxon>Flavihumibacter</taxon>
    </lineage>
</organism>
<protein>
    <submittedName>
        <fullName evidence="1">Uncharacterized protein</fullName>
    </submittedName>
</protein>